<dbReference type="KEGG" id="ffu:CLAFUR5_08778"/>
<feature type="compositionally biased region" description="Low complexity" evidence="2">
    <location>
        <begin position="1168"/>
        <end position="1181"/>
    </location>
</feature>
<protein>
    <submittedName>
        <fullName evidence="4">Uncharacterized protein</fullName>
    </submittedName>
</protein>
<feature type="compositionally biased region" description="Polar residues" evidence="2">
    <location>
        <begin position="537"/>
        <end position="548"/>
    </location>
</feature>
<dbReference type="RefSeq" id="XP_047759456.1">
    <property type="nucleotide sequence ID" value="XM_047907926.1"/>
</dbReference>
<reference evidence="4" key="2">
    <citation type="journal article" date="2022" name="Microb. Genom.">
        <title>A chromosome-scale genome assembly of the tomato pathogen Cladosporium fulvum reveals a compartmentalized genome architecture and the presence of a dispensable chromosome.</title>
        <authorList>
            <person name="Zaccaron A.Z."/>
            <person name="Chen L.H."/>
            <person name="Samaras A."/>
            <person name="Stergiopoulos I."/>
        </authorList>
    </citation>
    <scope>NUCLEOTIDE SEQUENCE</scope>
    <source>
        <strain evidence="4">Race5_Kim</strain>
    </source>
</reference>
<feature type="coiled-coil region" evidence="1">
    <location>
        <begin position="484"/>
        <end position="511"/>
    </location>
</feature>
<feature type="region of interest" description="Disordered" evidence="2">
    <location>
        <begin position="1243"/>
        <end position="1265"/>
    </location>
</feature>
<dbReference type="OrthoDB" id="3946750at2759"/>
<accession>A0A9Q8P6F4</accession>
<feature type="compositionally biased region" description="Basic and acidic residues" evidence="2">
    <location>
        <begin position="305"/>
        <end position="318"/>
    </location>
</feature>
<dbReference type="Proteomes" id="UP000756132">
    <property type="component" value="Chromosome 3"/>
</dbReference>
<feature type="region of interest" description="Disordered" evidence="2">
    <location>
        <begin position="182"/>
        <end position="290"/>
    </location>
</feature>
<gene>
    <name evidence="4" type="ORF">CLAFUR5_08778</name>
</gene>
<feature type="region of interest" description="Disordered" evidence="2">
    <location>
        <begin position="305"/>
        <end position="328"/>
    </location>
</feature>
<feature type="compositionally biased region" description="Polar residues" evidence="2">
    <location>
        <begin position="232"/>
        <end position="242"/>
    </location>
</feature>
<feature type="region of interest" description="Disordered" evidence="2">
    <location>
        <begin position="110"/>
        <end position="138"/>
    </location>
</feature>
<evidence type="ECO:0000256" key="3">
    <source>
        <dbReference type="SAM" id="Phobius"/>
    </source>
</evidence>
<feature type="region of interest" description="Disordered" evidence="2">
    <location>
        <begin position="537"/>
        <end position="598"/>
    </location>
</feature>
<evidence type="ECO:0000313" key="5">
    <source>
        <dbReference type="Proteomes" id="UP000756132"/>
    </source>
</evidence>
<dbReference type="GeneID" id="71988656"/>
<keyword evidence="3" id="KW-0472">Membrane</keyword>
<proteinExistence type="predicted"/>
<keyword evidence="3" id="KW-1133">Transmembrane helix</keyword>
<evidence type="ECO:0000256" key="2">
    <source>
        <dbReference type="SAM" id="MobiDB-lite"/>
    </source>
</evidence>
<feature type="compositionally biased region" description="Pro residues" evidence="2">
    <location>
        <begin position="206"/>
        <end position="215"/>
    </location>
</feature>
<evidence type="ECO:0000256" key="1">
    <source>
        <dbReference type="SAM" id="Coils"/>
    </source>
</evidence>
<feature type="compositionally biased region" description="Low complexity" evidence="2">
    <location>
        <begin position="549"/>
        <end position="565"/>
    </location>
</feature>
<feature type="coiled-coil region" evidence="1">
    <location>
        <begin position="735"/>
        <end position="782"/>
    </location>
</feature>
<feature type="compositionally biased region" description="Basic and acidic residues" evidence="2">
    <location>
        <begin position="280"/>
        <end position="290"/>
    </location>
</feature>
<keyword evidence="1" id="KW-0175">Coiled coil</keyword>
<feature type="compositionally biased region" description="Low complexity" evidence="2">
    <location>
        <begin position="262"/>
        <end position="274"/>
    </location>
</feature>
<organism evidence="4 5">
    <name type="scientific">Passalora fulva</name>
    <name type="common">Tomato leaf mold</name>
    <name type="synonym">Cladosporium fulvum</name>
    <dbReference type="NCBI Taxonomy" id="5499"/>
    <lineage>
        <taxon>Eukaryota</taxon>
        <taxon>Fungi</taxon>
        <taxon>Dikarya</taxon>
        <taxon>Ascomycota</taxon>
        <taxon>Pezizomycotina</taxon>
        <taxon>Dothideomycetes</taxon>
        <taxon>Dothideomycetidae</taxon>
        <taxon>Mycosphaerellales</taxon>
        <taxon>Mycosphaerellaceae</taxon>
        <taxon>Fulvia</taxon>
    </lineage>
</organism>
<reference evidence="4" key="1">
    <citation type="submission" date="2021-12" db="EMBL/GenBank/DDBJ databases">
        <authorList>
            <person name="Zaccaron A."/>
            <person name="Stergiopoulos I."/>
        </authorList>
    </citation>
    <scope>NUCLEOTIDE SEQUENCE</scope>
    <source>
        <strain evidence="4">Race5_Kim</strain>
    </source>
</reference>
<dbReference type="OMA" id="RYEYDPI"/>
<keyword evidence="3" id="KW-0812">Transmembrane</keyword>
<feature type="region of interest" description="Disordered" evidence="2">
    <location>
        <begin position="901"/>
        <end position="927"/>
    </location>
</feature>
<sequence>MLPPQLQYSLRKRSLSTGSLDIVRASTNSILRGGVACSQTRSFWGWRRCDYTSHIDPMFHRFVRYRTLKTRAKLLDKLRRKGRWNWDVEQRPFFSPKHVRLAHHIGRPRWRYSQDGDKKGGEENAEEDSYELSQREKEWKDQMESMRKRLETDPYEAVFGRRFEPFWSPLVPSWMREEMGLSRWPKPKETPRESESTAQSNVKPIPKAPRTPSPEPVDNAKPQKKTVDSDGETPNGQLTTFPYNPENILTEPEPETPNGQLTNYSYSSSTSWDSWNKKARKEEWDSVSNETRRYEYDPISNRMVALDHPKSGEPHKMDTPTASSEPGAATDLRALASTLRENMDAVKSTAADIPSNTSKEARTAIPVPTQTTPPPAHKTSVYFPSLINTSVVPKTKKSSSVAMVPKNELNSLTAAEVRASVGKAKRDTITEQRQHDRAYRHGKLDIKRSPWDQAETRIMLEKELDGLHDKKEALLKHEGGLYHIEKQKKELAKIEQKSVEVSKQLRNLDATEAKLATGEPTGAFVFDKANKSTGLETALSQKQNLTSTSPPQKSSALQQSLQPSLERMQSKELSLADELDDSAAHESTGEPINYKTTNVPRDWEKQADLLQANRVQRTRGTSLPEIDLAADINAKNAAKSAVEDAIEAKKTGARWTDIMNAKRAAWEAEQAEKKAAIETRDASKNATLEKANAMLESEVKEQKFLVQAHENRYAHKIRSLRQELDTAYKQSSVQGDMHTERIRSLEQDLERAQKAAGETSKVEKFQTERERYQGKTRDLRSELDVAFKQSTIASEKHVERIRYLEAELEKALNHRTDTLEVEKQRYVGKVKSFREELDRMFKQSSAQGDKYVERIRELEKEPEEAWRPAAAAAARSVEATQAEGDFSANVAKYANNAKWYKQPQHNTATKSTGHEAEKAAQKQENQELVREVKKPYESKYGTIDVNHGQPIGQPASRTTKQAQQVVEVESDVDLGKALADYEYEQRYGYRKDNLEAEIAAQEKAAHEAQALIAAESSGKMRHSIANKLGHDLDSQSARIVDDTAPRLIPTEIIARSKQETASSKEELNTFGITWEEPPVYKVLAYDSGNDMFSTATTSSNFTGNEHPISIPEALSQLYQPARFVPHFSELQREGYQVIHGTKDLLVFKKVKNSPPALSLVDHGLVKPATEETSTTKTPNTTINPVDGMTRTIEPETGSFASPTGFVGDRWDNTTSADNLTDSLKDYDQKHSYNPRIKREERVFSGSRLSRKERRRHHHEPSTEQVKEYKKKWKSYRSRMRWALGVGLGASCVAYGLGAAAERKERRERERWEEILEGRKGRWW</sequence>
<name>A0A9Q8P6F4_PASFU</name>
<dbReference type="EMBL" id="CP090165">
    <property type="protein sequence ID" value="UJO15090.1"/>
    <property type="molecule type" value="Genomic_DNA"/>
</dbReference>
<feature type="transmembrane region" description="Helical" evidence="3">
    <location>
        <begin position="1281"/>
        <end position="1300"/>
    </location>
</feature>
<evidence type="ECO:0000313" key="4">
    <source>
        <dbReference type="EMBL" id="UJO15090.1"/>
    </source>
</evidence>
<feature type="compositionally biased region" description="Basic residues" evidence="2">
    <location>
        <begin position="1248"/>
        <end position="1258"/>
    </location>
</feature>
<feature type="compositionally biased region" description="Basic and acidic residues" evidence="2">
    <location>
        <begin position="112"/>
        <end position="122"/>
    </location>
</feature>
<feature type="compositionally biased region" description="Basic and acidic residues" evidence="2">
    <location>
        <begin position="912"/>
        <end position="927"/>
    </location>
</feature>
<keyword evidence="5" id="KW-1185">Reference proteome</keyword>
<feature type="compositionally biased region" description="Basic and acidic residues" evidence="2">
    <location>
        <begin position="182"/>
        <end position="195"/>
    </location>
</feature>
<feature type="region of interest" description="Disordered" evidence="2">
    <location>
        <begin position="1168"/>
        <end position="1187"/>
    </location>
</feature>